<dbReference type="PROSITE" id="PS50026">
    <property type="entry name" value="EGF_3"/>
    <property type="match status" value="1"/>
</dbReference>
<dbReference type="AlphaFoldDB" id="A0AAD9LM68"/>
<dbReference type="PANTHER" id="PTHR11219:SF69">
    <property type="entry name" value="TENEURIN-A"/>
    <property type="match status" value="1"/>
</dbReference>
<dbReference type="SMART" id="SM00181">
    <property type="entry name" value="EGF"/>
    <property type="match status" value="6"/>
</dbReference>
<organism evidence="7 8">
    <name type="scientific">Phytophthora citrophthora</name>
    <dbReference type="NCBI Taxonomy" id="4793"/>
    <lineage>
        <taxon>Eukaryota</taxon>
        <taxon>Sar</taxon>
        <taxon>Stramenopiles</taxon>
        <taxon>Oomycota</taxon>
        <taxon>Peronosporomycetes</taxon>
        <taxon>Peronosporales</taxon>
        <taxon>Peronosporaceae</taxon>
        <taxon>Phytophthora</taxon>
    </lineage>
</organism>
<dbReference type="Pfam" id="PF23106">
    <property type="entry name" value="EGF_Teneurin"/>
    <property type="match status" value="1"/>
</dbReference>
<feature type="signal peptide" evidence="5">
    <location>
        <begin position="1"/>
        <end position="22"/>
    </location>
</feature>
<gene>
    <name evidence="7" type="ORF">P3T76_008033</name>
</gene>
<evidence type="ECO:0000313" key="7">
    <source>
        <dbReference type="EMBL" id="KAK1940582.1"/>
    </source>
</evidence>
<evidence type="ECO:0000256" key="2">
    <source>
        <dbReference type="ARBA" id="ARBA00022737"/>
    </source>
</evidence>
<feature type="chain" id="PRO_5042038545" evidence="5">
    <location>
        <begin position="23"/>
        <end position="712"/>
    </location>
</feature>
<keyword evidence="8" id="KW-1185">Reference proteome</keyword>
<dbReference type="Pfam" id="PF07974">
    <property type="entry name" value="EGF_2"/>
    <property type="match status" value="1"/>
</dbReference>
<keyword evidence="5" id="KW-0732">Signal</keyword>
<keyword evidence="3 4" id="KW-1015">Disulfide bond</keyword>
<evidence type="ECO:0000313" key="8">
    <source>
        <dbReference type="Proteomes" id="UP001259832"/>
    </source>
</evidence>
<dbReference type="Proteomes" id="UP001259832">
    <property type="component" value="Unassembled WGS sequence"/>
</dbReference>
<dbReference type="InterPro" id="IPR000742">
    <property type="entry name" value="EGF"/>
</dbReference>
<dbReference type="PANTHER" id="PTHR11219">
    <property type="entry name" value="TENEURIN AND N-ACETYLGLUCOSAMINE-1-PHOSPHODIESTER ALPHA-N-ACETYLGLUCOSAMINIDASE"/>
    <property type="match status" value="1"/>
</dbReference>
<keyword evidence="1 4" id="KW-0245">EGF-like domain</keyword>
<feature type="disulfide bond" evidence="4">
    <location>
        <begin position="383"/>
        <end position="392"/>
    </location>
</feature>
<dbReference type="InterPro" id="IPR013111">
    <property type="entry name" value="EGF_extracell"/>
</dbReference>
<feature type="domain" description="EGF-like" evidence="6">
    <location>
        <begin position="357"/>
        <end position="393"/>
    </location>
</feature>
<protein>
    <submittedName>
        <fullName evidence="7">Tenascin</fullName>
    </submittedName>
</protein>
<proteinExistence type="predicted"/>
<dbReference type="Gene3D" id="2.10.25.10">
    <property type="entry name" value="Laminin"/>
    <property type="match status" value="1"/>
</dbReference>
<evidence type="ECO:0000256" key="5">
    <source>
        <dbReference type="SAM" id="SignalP"/>
    </source>
</evidence>
<dbReference type="InterPro" id="IPR051216">
    <property type="entry name" value="Teneurin"/>
</dbReference>
<evidence type="ECO:0000259" key="6">
    <source>
        <dbReference type="PROSITE" id="PS50026"/>
    </source>
</evidence>
<evidence type="ECO:0000256" key="4">
    <source>
        <dbReference type="PROSITE-ProRule" id="PRU00076"/>
    </source>
</evidence>
<dbReference type="PROSITE" id="PS00022">
    <property type="entry name" value="EGF_1"/>
    <property type="match status" value="1"/>
</dbReference>
<evidence type="ECO:0000256" key="3">
    <source>
        <dbReference type="ARBA" id="ARBA00023157"/>
    </source>
</evidence>
<keyword evidence="2" id="KW-0677">Repeat</keyword>
<name>A0AAD9LM68_9STRA</name>
<evidence type="ECO:0000256" key="1">
    <source>
        <dbReference type="ARBA" id="ARBA00022536"/>
    </source>
</evidence>
<accession>A0AAD9LM68</accession>
<sequence length="712" mass="75768">MHRGMNRVLELLVLLLLLGTESVDTACARGVFNDKICSGHGKCNTRNLCECDTRHFGFDCSRKRCPLGPAWVAPARATDDAHYPVQCSNKGVCDYEEGKCTCDVGFVGAACQRMKCSDACNSAGQCLSLKELSATYAVGTEALYDTAWDADMIYGCKCRRGYHGYDCSLKSCPRGDDPLTTGQKNEVQIVQCTGTGGSFFLFYNGQGVQIPFDAKLGDVKKILTTLPTFPVVNVTFAGTPTTVCSSTTANAVMIEFIQDFGPQTPIKVLGTLKGVVYLTGGSVFAASAGGILGGRTSVQGTKEWEFCSNRGECNLETGECACFLNPMPGYRSSDGYGNPGTKGDCGCANDENMYGGPISACIGELACSGHGHCTGSPSFRCICEKGWTNGDCSSRKCPTGPSWFTAPSASNTIHNQWTECSDAGLCDRVTGECSCYTPFQGAACEFRECKESETGIYVVKCPGESACSGHGQCMSIRQLSLEADADSPALQFDYGTDPNNIQTFDRHNILGCKCDPGYEGYDCSKRSCVKGDDPVTTDQVDEIQLLMCTATGGVFRLQYRTSTSIDIPFDVTVDAFRDILMTSFGFEDPVVAYSSGTTACSDPASNANIITVTFPVDHGDIPPLLAITTGLTTSSGAVSFFNADNGVSIGGVTSQKGTKENAVCSNRGYCDYSLGICSCALGFGSSDGRGNLGNREDCGRILPKLKRIVQDK</sequence>
<comment type="caution">
    <text evidence="4">Lacks conserved residue(s) required for the propagation of feature annotation.</text>
</comment>
<dbReference type="EMBL" id="JASMQC010000014">
    <property type="protein sequence ID" value="KAK1940582.1"/>
    <property type="molecule type" value="Genomic_DNA"/>
</dbReference>
<dbReference type="PROSITE" id="PS01186">
    <property type="entry name" value="EGF_2"/>
    <property type="match status" value="2"/>
</dbReference>
<reference evidence="7" key="1">
    <citation type="submission" date="2023-08" db="EMBL/GenBank/DDBJ databases">
        <title>Reference Genome Resource for the Citrus Pathogen Phytophthora citrophthora.</title>
        <authorList>
            <person name="Moller H."/>
            <person name="Coetzee B."/>
            <person name="Rose L.J."/>
            <person name="Van Niekerk J.M."/>
        </authorList>
    </citation>
    <scope>NUCLEOTIDE SEQUENCE</scope>
    <source>
        <strain evidence="7">STE-U-9442</strain>
    </source>
</reference>
<comment type="caution">
    <text evidence="7">The sequence shown here is derived from an EMBL/GenBank/DDBJ whole genome shotgun (WGS) entry which is preliminary data.</text>
</comment>